<dbReference type="HOGENOM" id="CLU_077507_0_0_6"/>
<organism evidence="2 3">
    <name type="scientific">Shewanella violacea (strain JCM 10179 / CIP 106290 / LMG 19151 / DSS12)</name>
    <dbReference type="NCBI Taxonomy" id="637905"/>
    <lineage>
        <taxon>Bacteria</taxon>
        <taxon>Pseudomonadati</taxon>
        <taxon>Pseudomonadota</taxon>
        <taxon>Gammaproteobacteria</taxon>
        <taxon>Alteromonadales</taxon>
        <taxon>Shewanellaceae</taxon>
        <taxon>Shewanella</taxon>
    </lineage>
</organism>
<dbReference type="Proteomes" id="UP000002350">
    <property type="component" value="Chromosome"/>
</dbReference>
<sequence length="250" mass="27767">MPKEFCSCFNFWSNRLNKSVITNLIAALLLALGYYFSSAIVLSIGLFALSGALTNWLAIHMLFEKVPGLYGSGVIPSRFEEFKAGISHLMMKQFFTDENIDRFLSDQGGSESPINLQPVIEKVDMSPAFDALVITVEQSSFGGMLTMFGGTDAITPLKEPFIEKMKASLVEISQSEEFYTLLKNELEQPDVLADMKTKINEIVSQRLNELTPDLVKEIIQEMIREHLGWLVVWGGVFGGIIGLIAALMQA</sequence>
<evidence type="ECO:0000313" key="3">
    <source>
        <dbReference type="Proteomes" id="UP000002350"/>
    </source>
</evidence>
<evidence type="ECO:0000256" key="1">
    <source>
        <dbReference type="SAM" id="Phobius"/>
    </source>
</evidence>
<evidence type="ECO:0000313" key="2">
    <source>
        <dbReference type="EMBL" id="BAJ01741.1"/>
    </source>
</evidence>
<dbReference type="STRING" id="637905.SVI_1770"/>
<keyword evidence="3" id="KW-1185">Reference proteome</keyword>
<name>D4ZJ92_SHEVD</name>
<dbReference type="KEGG" id="svo:SVI_1770"/>
<feature type="transmembrane region" description="Helical" evidence="1">
    <location>
        <begin position="42"/>
        <end position="63"/>
    </location>
</feature>
<evidence type="ECO:0008006" key="4">
    <source>
        <dbReference type="Google" id="ProtNLM"/>
    </source>
</evidence>
<dbReference type="PANTHER" id="PTHR38568">
    <property type="entry name" value="DUF445 DOMAIN-CONTAINING PROTEIN-RELATED"/>
    <property type="match status" value="1"/>
</dbReference>
<dbReference type="EMBL" id="AP011177">
    <property type="protein sequence ID" value="BAJ01741.1"/>
    <property type="molecule type" value="Genomic_DNA"/>
</dbReference>
<reference evidence="3" key="1">
    <citation type="journal article" date="2010" name="Mol. Biosyst.">
        <title>Complete genome sequence and comparative analysis of Shewanella violacea, a psychrophilic and piezophilic bacterium from deep sea floor sediments.</title>
        <authorList>
            <person name="Aono E."/>
            <person name="Baba T."/>
            <person name="Ara T."/>
            <person name="Nishi T."/>
            <person name="Nakamichi T."/>
            <person name="Inamoto E."/>
            <person name="Toyonaga H."/>
            <person name="Hasegawa M."/>
            <person name="Takai Y."/>
            <person name="Okumura Y."/>
            <person name="Baba M."/>
            <person name="Tomita M."/>
            <person name="Kato C."/>
            <person name="Oshima T."/>
            <person name="Nakasone K."/>
            <person name="Mori H."/>
        </authorList>
    </citation>
    <scope>NUCLEOTIDE SEQUENCE [LARGE SCALE GENOMIC DNA]</scope>
    <source>
        <strain evidence="3">JCM 10179 / CIP 106290 / LMG 19151 / DSS12</strain>
    </source>
</reference>
<dbReference type="AlphaFoldDB" id="D4ZJ92"/>
<feature type="transmembrane region" description="Helical" evidence="1">
    <location>
        <begin position="20"/>
        <end position="36"/>
    </location>
</feature>
<gene>
    <name evidence="2" type="ordered locus">SVI_1770</name>
</gene>
<accession>D4ZJ92</accession>
<dbReference type="PANTHER" id="PTHR38568:SF1">
    <property type="entry name" value="DUF445 DOMAIN-CONTAINING PROTEIN"/>
    <property type="match status" value="1"/>
</dbReference>
<keyword evidence="1" id="KW-1133">Transmembrane helix</keyword>
<keyword evidence="1" id="KW-0812">Transmembrane</keyword>
<keyword evidence="1" id="KW-0472">Membrane</keyword>
<feature type="transmembrane region" description="Helical" evidence="1">
    <location>
        <begin position="227"/>
        <end position="248"/>
    </location>
</feature>
<proteinExistence type="predicted"/>
<protein>
    <recommendedName>
        <fullName evidence="4">DUF445 domain-containing protein</fullName>
    </recommendedName>
</protein>
<dbReference type="eggNOG" id="COG2733">
    <property type="taxonomic scope" value="Bacteria"/>
</dbReference>